<reference evidence="2" key="2">
    <citation type="submission" date="2022-10" db="EMBL/GenBank/DDBJ databases">
        <authorList>
            <consortium name="ENA_rothamsted_submissions"/>
            <consortium name="culmorum"/>
            <person name="King R."/>
        </authorList>
    </citation>
    <scope>NUCLEOTIDE SEQUENCE</scope>
</reference>
<feature type="compositionally biased region" description="Low complexity" evidence="1">
    <location>
        <begin position="112"/>
        <end position="126"/>
    </location>
</feature>
<feature type="region of interest" description="Disordered" evidence="1">
    <location>
        <begin position="234"/>
        <end position="270"/>
    </location>
</feature>
<feature type="compositionally biased region" description="Polar residues" evidence="1">
    <location>
        <begin position="234"/>
        <end position="243"/>
    </location>
</feature>
<dbReference type="AlphaFoldDB" id="A0A9N9RHZ3"/>
<accession>A0A9N9RHZ3</accession>
<reference evidence="2" key="1">
    <citation type="submission" date="2022-01" db="EMBL/GenBank/DDBJ databases">
        <authorList>
            <person name="King R."/>
        </authorList>
    </citation>
    <scope>NUCLEOTIDE SEQUENCE</scope>
</reference>
<keyword evidence="3" id="KW-1185">Reference proteome</keyword>
<evidence type="ECO:0000313" key="3">
    <source>
        <dbReference type="Proteomes" id="UP001153620"/>
    </source>
</evidence>
<name>A0A9N9RHZ3_9DIPT</name>
<organism evidence="2 3">
    <name type="scientific">Chironomus riparius</name>
    <dbReference type="NCBI Taxonomy" id="315576"/>
    <lineage>
        <taxon>Eukaryota</taxon>
        <taxon>Metazoa</taxon>
        <taxon>Ecdysozoa</taxon>
        <taxon>Arthropoda</taxon>
        <taxon>Hexapoda</taxon>
        <taxon>Insecta</taxon>
        <taxon>Pterygota</taxon>
        <taxon>Neoptera</taxon>
        <taxon>Endopterygota</taxon>
        <taxon>Diptera</taxon>
        <taxon>Nematocera</taxon>
        <taxon>Chironomoidea</taxon>
        <taxon>Chironomidae</taxon>
        <taxon>Chironominae</taxon>
        <taxon>Chironomus</taxon>
    </lineage>
</organism>
<dbReference type="OrthoDB" id="6436078at2759"/>
<evidence type="ECO:0000313" key="2">
    <source>
        <dbReference type="EMBL" id="CAG9797162.1"/>
    </source>
</evidence>
<sequence>MAFCANALAQTAHQASIESDLRTDLNAPLASSLSQYYQPPALLQIQLLKQQQEQLQSPQTLAQLLGIYQAQLNQQKPQQHSLHPVQQTQISPFLYLGQFTSSDTGEQARASQYNNNQQPLKQQQNQPKRKSDDQNTQNQERSSYALYRPSPEESHEYVDLAPPAISNEEPNYYAMLHKPRKQKKFVEEVVTDKKLKARKDTLNLKHQIKRNEPELIQNNNNDEHNEHDLLTESTDYVEQSEPTSRLDFQMHGHKGPKSYKFGYDFGSNAG</sequence>
<feature type="region of interest" description="Disordered" evidence="1">
    <location>
        <begin position="104"/>
        <end position="157"/>
    </location>
</feature>
<dbReference type="Proteomes" id="UP001153620">
    <property type="component" value="Chromosome 1"/>
</dbReference>
<dbReference type="EMBL" id="OU895877">
    <property type="protein sequence ID" value="CAG9797162.1"/>
    <property type="molecule type" value="Genomic_DNA"/>
</dbReference>
<evidence type="ECO:0000256" key="1">
    <source>
        <dbReference type="SAM" id="MobiDB-lite"/>
    </source>
</evidence>
<gene>
    <name evidence="2" type="ORF">CHIRRI_LOCUS162</name>
</gene>
<protein>
    <submittedName>
        <fullName evidence="2">Uncharacterized protein</fullName>
    </submittedName>
</protein>
<proteinExistence type="predicted"/>